<evidence type="ECO:0000256" key="6">
    <source>
        <dbReference type="SAM" id="Phobius"/>
    </source>
</evidence>
<sequence>MRRLQRWEAWLALNTATVLWGAQHAVNKHMLVFTSPSALTAARFVLAATAVLPWLPLSRARNSWLDGAKLGLWSTLGFAFQMVGLQYTSASRSSFLLYLNVKLVPLLELMVHGHMPSLQTWAAAAVALLGALLLAFDGGAPNLGDLWSLVAATTSACFIIMLGSASRSEGAVAAELNATTAACTAALCSVWAVADAATSTTGSALHDLLQLQAHIAEVAFLGVVTTAFAQWLQALGQARIDATDAAVIFALDPVYGVCFASLWLGEHLGPQGLLGAGCILLANLSQYACFARRTAASAQAERDAELPLSQKLLVDE</sequence>
<evidence type="ECO:0000256" key="4">
    <source>
        <dbReference type="ARBA" id="ARBA00022989"/>
    </source>
</evidence>
<keyword evidence="3 6" id="KW-0812">Transmembrane</keyword>
<evidence type="ECO:0000256" key="5">
    <source>
        <dbReference type="ARBA" id="ARBA00023136"/>
    </source>
</evidence>
<name>A0A0D3JTY4_EMIH1</name>
<dbReference type="GeneID" id="17272548"/>
<keyword evidence="9" id="KW-1185">Reference proteome</keyword>
<feature type="transmembrane region" description="Helical" evidence="6">
    <location>
        <begin position="120"/>
        <end position="140"/>
    </location>
</feature>
<evidence type="ECO:0000313" key="8">
    <source>
        <dbReference type="EnsemblProtists" id="EOD26969"/>
    </source>
</evidence>
<comment type="subcellular location">
    <subcellularLocation>
        <location evidence="1">Cell membrane</location>
        <topology evidence="1">Multi-pass membrane protein</topology>
    </subcellularLocation>
</comment>
<dbReference type="InterPro" id="IPR000620">
    <property type="entry name" value="EamA_dom"/>
</dbReference>
<dbReference type="OMA" id="MILEPIW"/>
<feature type="transmembrane region" description="Helical" evidence="6">
    <location>
        <begin position="70"/>
        <end position="89"/>
    </location>
</feature>
<feature type="domain" description="EamA" evidence="7">
    <location>
        <begin position="143"/>
        <end position="282"/>
    </location>
</feature>
<reference evidence="8" key="2">
    <citation type="submission" date="2024-10" db="UniProtKB">
        <authorList>
            <consortium name="EnsemblProtists"/>
        </authorList>
    </citation>
    <scope>IDENTIFICATION</scope>
</reference>
<dbReference type="Proteomes" id="UP000013827">
    <property type="component" value="Unassembled WGS sequence"/>
</dbReference>
<dbReference type="InterPro" id="IPR037185">
    <property type="entry name" value="EmrE-like"/>
</dbReference>
<dbReference type="Pfam" id="PF00892">
    <property type="entry name" value="EamA"/>
    <property type="match status" value="2"/>
</dbReference>
<keyword evidence="4 6" id="KW-1133">Transmembrane helix</keyword>
<dbReference type="eggNOG" id="ENOG502QPTR">
    <property type="taxonomic scope" value="Eukaryota"/>
</dbReference>
<dbReference type="PaxDb" id="2903-EOD26969"/>
<dbReference type="HOGENOM" id="CLU_033863_21_3_1"/>
<dbReference type="GO" id="GO:0005886">
    <property type="term" value="C:plasma membrane"/>
    <property type="evidence" value="ECO:0007669"/>
    <property type="project" value="UniProtKB-SubCell"/>
</dbReference>
<proteinExistence type="predicted"/>
<feature type="transmembrane region" description="Helical" evidence="6">
    <location>
        <begin position="41"/>
        <end position="58"/>
    </location>
</feature>
<evidence type="ECO:0000256" key="2">
    <source>
        <dbReference type="ARBA" id="ARBA00022475"/>
    </source>
</evidence>
<dbReference type="KEGG" id="ehx:EMIHUDRAFT_236151"/>
<evidence type="ECO:0000259" key="7">
    <source>
        <dbReference type="Pfam" id="PF00892"/>
    </source>
</evidence>
<dbReference type="AlphaFoldDB" id="A0A0D3JTY4"/>
<feature type="transmembrane region" description="Helical" evidence="6">
    <location>
        <begin position="146"/>
        <end position="164"/>
    </location>
</feature>
<feature type="transmembrane region" description="Helical" evidence="6">
    <location>
        <begin position="245"/>
        <end position="265"/>
    </location>
</feature>
<dbReference type="RefSeq" id="XP_005779398.1">
    <property type="nucleotide sequence ID" value="XM_005779341.1"/>
</dbReference>
<reference evidence="9" key="1">
    <citation type="journal article" date="2013" name="Nature">
        <title>Pan genome of the phytoplankton Emiliania underpins its global distribution.</title>
        <authorList>
            <person name="Read B.A."/>
            <person name="Kegel J."/>
            <person name="Klute M.J."/>
            <person name="Kuo A."/>
            <person name="Lefebvre S.C."/>
            <person name="Maumus F."/>
            <person name="Mayer C."/>
            <person name="Miller J."/>
            <person name="Monier A."/>
            <person name="Salamov A."/>
            <person name="Young J."/>
            <person name="Aguilar M."/>
            <person name="Claverie J.M."/>
            <person name="Frickenhaus S."/>
            <person name="Gonzalez K."/>
            <person name="Herman E.K."/>
            <person name="Lin Y.C."/>
            <person name="Napier J."/>
            <person name="Ogata H."/>
            <person name="Sarno A.F."/>
            <person name="Shmutz J."/>
            <person name="Schroeder D."/>
            <person name="de Vargas C."/>
            <person name="Verret F."/>
            <person name="von Dassow P."/>
            <person name="Valentin K."/>
            <person name="Van de Peer Y."/>
            <person name="Wheeler G."/>
            <person name="Dacks J.B."/>
            <person name="Delwiche C.F."/>
            <person name="Dyhrman S.T."/>
            <person name="Glockner G."/>
            <person name="John U."/>
            <person name="Richards T."/>
            <person name="Worden A.Z."/>
            <person name="Zhang X."/>
            <person name="Grigoriev I.V."/>
            <person name="Allen A.E."/>
            <person name="Bidle K."/>
            <person name="Borodovsky M."/>
            <person name="Bowler C."/>
            <person name="Brownlee C."/>
            <person name="Cock J.M."/>
            <person name="Elias M."/>
            <person name="Gladyshev V.N."/>
            <person name="Groth M."/>
            <person name="Guda C."/>
            <person name="Hadaegh A."/>
            <person name="Iglesias-Rodriguez M.D."/>
            <person name="Jenkins J."/>
            <person name="Jones B.M."/>
            <person name="Lawson T."/>
            <person name="Leese F."/>
            <person name="Lindquist E."/>
            <person name="Lobanov A."/>
            <person name="Lomsadze A."/>
            <person name="Malik S.B."/>
            <person name="Marsh M.E."/>
            <person name="Mackinder L."/>
            <person name="Mock T."/>
            <person name="Mueller-Roeber B."/>
            <person name="Pagarete A."/>
            <person name="Parker M."/>
            <person name="Probert I."/>
            <person name="Quesneville H."/>
            <person name="Raines C."/>
            <person name="Rensing S.A."/>
            <person name="Riano-Pachon D.M."/>
            <person name="Richier S."/>
            <person name="Rokitta S."/>
            <person name="Shiraiwa Y."/>
            <person name="Soanes D.M."/>
            <person name="van der Giezen M."/>
            <person name="Wahlund T.M."/>
            <person name="Williams B."/>
            <person name="Wilson W."/>
            <person name="Wolfe G."/>
            <person name="Wurch L.L."/>
        </authorList>
    </citation>
    <scope>NUCLEOTIDE SEQUENCE</scope>
</reference>
<dbReference type="PANTHER" id="PTHR42920">
    <property type="entry name" value="OS03G0707200 PROTEIN-RELATED"/>
    <property type="match status" value="1"/>
</dbReference>
<feature type="transmembrane region" description="Helical" evidence="6">
    <location>
        <begin position="271"/>
        <end position="290"/>
    </location>
</feature>
<keyword evidence="2" id="KW-1003">Cell membrane</keyword>
<dbReference type="SUPFAM" id="SSF103481">
    <property type="entry name" value="Multidrug resistance efflux transporter EmrE"/>
    <property type="match status" value="2"/>
</dbReference>
<dbReference type="InterPro" id="IPR051258">
    <property type="entry name" value="Diverse_Substrate_Transporter"/>
</dbReference>
<evidence type="ECO:0000313" key="9">
    <source>
        <dbReference type="Proteomes" id="UP000013827"/>
    </source>
</evidence>
<feature type="domain" description="EamA" evidence="7">
    <location>
        <begin position="13"/>
        <end position="135"/>
    </location>
</feature>
<organism evidence="8 9">
    <name type="scientific">Emiliania huxleyi (strain CCMP1516)</name>
    <dbReference type="NCBI Taxonomy" id="280463"/>
    <lineage>
        <taxon>Eukaryota</taxon>
        <taxon>Haptista</taxon>
        <taxon>Haptophyta</taxon>
        <taxon>Prymnesiophyceae</taxon>
        <taxon>Isochrysidales</taxon>
        <taxon>Noelaerhabdaceae</taxon>
        <taxon>Emiliania</taxon>
    </lineage>
</organism>
<protein>
    <recommendedName>
        <fullName evidence="7">EamA domain-containing protein</fullName>
    </recommendedName>
</protein>
<evidence type="ECO:0000256" key="1">
    <source>
        <dbReference type="ARBA" id="ARBA00004651"/>
    </source>
</evidence>
<evidence type="ECO:0000256" key="3">
    <source>
        <dbReference type="ARBA" id="ARBA00022692"/>
    </source>
</evidence>
<accession>A0A0D3JTY4</accession>
<dbReference type="EnsemblProtists" id="EOD26969">
    <property type="protein sequence ID" value="EOD26969"/>
    <property type="gene ID" value="EMIHUDRAFT_236151"/>
</dbReference>
<dbReference type="PANTHER" id="PTHR42920:SF5">
    <property type="entry name" value="EAMA DOMAIN-CONTAINING PROTEIN"/>
    <property type="match status" value="1"/>
</dbReference>
<keyword evidence="5 6" id="KW-0472">Membrane</keyword>
<feature type="transmembrane region" description="Helical" evidence="6">
    <location>
        <begin position="214"/>
        <end position="233"/>
    </location>
</feature>